<gene>
    <name evidence="1" type="ORF">M747DRAFT_293472</name>
</gene>
<dbReference type="VEuPathDB" id="FungiDB:M747DRAFT_293472"/>
<protein>
    <submittedName>
        <fullName evidence="1">Uncharacterized protein</fullName>
    </submittedName>
</protein>
<accession>A0A370C779</accession>
<evidence type="ECO:0000313" key="1">
    <source>
        <dbReference type="EMBL" id="RDH23688.1"/>
    </source>
</evidence>
<organism evidence="1 2">
    <name type="scientific">Aspergillus niger ATCC 13496</name>
    <dbReference type="NCBI Taxonomy" id="1353008"/>
    <lineage>
        <taxon>Eukaryota</taxon>
        <taxon>Fungi</taxon>
        <taxon>Dikarya</taxon>
        <taxon>Ascomycota</taxon>
        <taxon>Pezizomycotina</taxon>
        <taxon>Eurotiomycetes</taxon>
        <taxon>Eurotiomycetidae</taxon>
        <taxon>Eurotiales</taxon>
        <taxon>Aspergillaceae</taxon>
        <taxon>Aspergillus</taxon>
        <taxon>Aspergillus subgen. Circumdati</taxon>
    </lineage>
</organism>
<proteinExistence type="predicted"/>
<dbReference type="Proteomes" id="UP000253845">
    <property type="component" value="Unassembled WGS sequence"/>
</dbReference>
<sequence length="82" mass="8998">MTHCQGMYRTTLTWVSSFYSDPPSSCSAGPSGDDLVWFHPSEPLVTHGRIAAFADCGGAAQRRFTLEPSINDIQCLEMNTDN</sequence>
<dbReference type="EMBL" id="KZ851904">
    <property type="protein sequence ID" value="RDH23688.1"/>
    <property type="molecule type" value="Genomic_DNA"/>
</dbReference>
<dbReference type="AlphaFoldDB" id="A0A370C779"/>
<evidence type="ECO:0000313" key="2">
    <source>
        <dbReference type="Proteomes" id="UP000253845"/>
    </source>
</evidence>
<reference evidence="1 2" key="1">
    <citation type="submission" date="2018-07" db="EMBL/GenBank/DDBJ databases">
        <title>Section-level genome sequencing of Aspergillus section Nigri to investigate inter- and intra-species variation.</title>
        <authorList>
            <consortium name="DOE Joint Genome Institute"/>
            <person name="Vesth T.C."/>
            <person name="Nybo J.L."/>
            <person name="Theobald S."/>
            <person name="Frisvad J.C."/>
            <person name="Larsen T.O."/>
            <person name="Nielsen K.F."/>
            <person name="Hoof J.B."/>
            <person name="Brandl J."/>
            <person name="Salamov A."/>
            <person name="Riley R."/>
            <person name="Gladden J.M."/>
            <person name="Phatale P."/>
            <person name="Nielsen M.T."/>
            <person name="Lyhne E.K."/>
            <person name="Kogle M.E."/>
            <person name="Strasser K."/>
            <person name="McDonnell E."/>
            <person name="Barry K."/>
            <person name="Clum A."/>
            <person name="Chen C."/>
            <person name="Nolan M."/>
            <person name="Sandor L."/>
            <person name="Kuo A."/>
            <person name="Lipzen A."/>
            <person name="Hainaut M."/>
            <person name="Drula E."/>
            <person name="Tsang A."/>
            <person name="Magnuson J.K."/>
            <person name="Henrissat B."/>
            <person name="Wiebenga A."/>
            <person name="Simmons B.A."/>
            <person name="Makela M.R."/>
            <person name="De vries R.P."/>
            <person name="Grigoriev I.V."/>
            <person name="Mortensen U.H."/>
            <person name="Baker S.E."/>
            <person name="Andersen M.R."/>
        </authorList>
    </citation>
    <scope>NUCLEOTIDE SEQUENCE [LARGE SCALE GENOMIC DNA]</scope>
    <source>
        <strain evidence="1 2">ATCC 13496</strain>
    </source>
</reference>
<name>A0A370C779_ASPNG</name>